<feature type="chain" id="PRO_5046256475" evidence="2">
    <location>
        <begin position="27"/>
        <end position="743"/>
    </location>
</feature>
<dbReference type="InterPro" id="IPR014756">
    <property type="entry name" value="Ig_E-set"/>
</dbReference>
<dbReference type="Gene3D" id="2.130.10.80">
    <property type="entry name" value="Galactose oxidase/kelch, beta-propeller"/>
    <property type="match status" value="2"/>
</dbReference>
<proteinExistence type="predicted"/>
<name>A0ABP6LAY9_9ACTN</name>
<dbReference type="InterPro" id="IPR015202">
    <property type="entry name" value="GO-like_E_set"/>
</dbReference>
<feature type="region of interest" description="Disordered" evidence="1">
    <location>
        <begin position="383"/>
        <end position="407"/>
    </location>
</feature>
<evidence type="ECO:0000256" key="1">
    <source>
        <dbReference type="SAM" id="MobiDB-lite"/>
    </source>
</evidence>
<keyword evidence="2" id="KW-0732">Signal</keyword>
<reference evidence="6" key="1">
    <citation type="journal article" date="2019" name="Int. J. Syst. Evol. Microbiol.">
        <title>The Global Catalogue of Microorganisms (GCM) 10K type strain sequencing project: providing services to taxonomists for standard genome sequencing and annotation.</title>
        <authorList>
            <consortium name="The Broad Institute Genomics Platform"/>
            <consortium name="The Broad Institute Genome Sequencing Center for Infectious Disease"/>
            <person name="Wu L."/>
            <person name="Ma J."/>
        </authorList>
    </citation>
    <scope>NUCLEOTIDE SEQUENCE [LARGE SCALE GENOMIC DNA]</scope>
    <source>
        <strain evidence="6">JCM 3106</strain>
    </source>
</reference>
<dbReference type="Gene3D" id="2.60.40.10">
    <property type="entry name" value="Immunoglobulins"/>
    <property type="match status" value="1"/>
</dbReference>
<dbReference type="InterPro" id="IPR011043">
    <property type="entry name" value="Gal_Oxase/kelch_b-propeller"/>
</dbReference>
<dbReference type="InterPro" id="IPR013783">
    <property type="entry name" value="Ig-like_fold"/>
</dbReference>
<protein>
    <submittedName>
        <fullName evidence="5">Kelch motif-containing protein</fullName>
    </submittedName>
</protein>
<gene>
    <name evidence="5" type="ORF">GCM10017559_77550</name>
</gene>
<sequence length="743" mass="81038">MNRLRKNLAGLLVVAVILAVNLPAVAGFATRQWHDYSINRPDYKATHGHWTFLDVPERFKVNAIHAALLHTGKVLIVAGSGNNAANFDKGTFKTVLWDPSKPGRPEEFKLVDTPVDFFCAGHVALPDGRLLIAGGTKRFEVLKSKVKRAAGALVIKNENPDARPRDFHPGTLLTAPGGQVYRTLDHVTVPPARKIESGVPGKVRIRPSETKVFAEAVTEGGAGVLTAQPGSVTYRIQGLKGRQKRDLYAMGGSMTLEKQDFQGIKDAYEFDPVTERYHKVQDMAEGRWYPTMTELPDGRVMTVSGLDTVGQITRDNEIYDPRTKTWRPGPKRFFPTYPALFLLEDDMLFFSGMSAGYGPGQLALRPPGIWDYRRDTDRLVRTPGGVGGLAPDETEAFTPVPGLPQPELNETGASVLLPPAQDQRVMVMGGGPVGERQPGLPNSTARTAVVDLNEASPRYVRGPDLSHPVRYPSAVLLPDDTVLSFNGSGDYRGRGASDVLRAEVYRPATNRFHEAASPAVGRNYHAEGLLLPDGRVLSMGSDPLFADEVGSLPGTFDQRIEIYTPTYLHNGEKAPVFTGGRESVGLGRRAGFQTPDAARIREVRLMRPSAVTHVTDVEQRSIRLNFIRVKSGIIVTIPSNPALVPPGWYMLFGVTERGTPSPARWVRVQGEPRSRRQADPWTRTPAESPAEAPVRTPAETRADTSTTPTTPATPTGTRADAARRPVTSPPQERSRGPHAGGTR</sequence>
<dbReference type="InterPro" id="IPR049305">
    <property type="entry name" value="GlxA-like_b-barrel"/>
</dbReference>
<feature type="domain" description="Galactose oxidase-like Early set" evidence="3">
    <location>
        <begin position="577"/>
        <end position="668"/>
    </location>
</feature>
<dbReference type="EMBL" id="BAAAWD010000028">
    <property type="protein sequence ID" value="GAA3038070.1"/>
    <property type="molecule type" value="Genomic_DNA"/>
</dbReference>
<accession>A0ABP6LAY9</accession>
<evidence type="ECO:0000259" key="4">
    <source>
        <dbReference type="Pfam" id="PF21110"/>
    </source>
</evidence>
<comment type="caution">
    <text evidence="5">The sequence shown here is derived from an EMBL/GenBank/DDBJ whole genome shotgun (WGS) entry which is preliminary data.</text>
</comment>
<evidence type="ECO:0000256" key="2">
    <source>
        <dbReference type="SAM" id="SignalP"/>
    </source>
</evidence>
<feature type="compositionally biased region" description="Low complexity" evidence="1">
    <location>
        <begin position="703"/>
        <end position="719"/>
    </location>
</feature>
<evidence type="ECO:0000313" key="5">
    <source>
        <dbReference type="EMBL" id="GAA3038070.1"/>
    </source>
</evidence>
<evidence type="ECO:0000259" key="3">
    <source>
        <dbReference type="Pfam" id="PF09118"/>
    </source>
</evidence>
<evidence type="ECO:0000313" key="6">
    <source>
        <dbReference type="Proteomes" id="UP001499930"/>
    </source>
</evidence>
<dbReference type="RefSeq" id="WP_344906340.1">
    <property type="nucleotide sequence ID" value="NZ_BAAAWD010000028.1"/>
</dbReference>
<keyword evidence="6" id="KW-1185">Reference proteome</keyword>
<dbReference type="CDD" id="cd02851">
    <property type="entry name" value="E_set_GO_C"/>
    <property type="match status" value="1"/>
</dbReference>
<dbReference type="Proteomes" id="UP001499930">
    <property type="component" value="Unassembled WGS sequence"/>
</dbReference>
<organism evidence="5 6">
    <name type="scientific">Streptosporangium longisporum</name>
    <dbReference type="NCBI Taxonomy" id="46187"/>
    <lineage>
        <taxon>Bacteria</taxon>
        <taxon>Bacillati</taxon>
        <taxon>Actinomycetota</taxon>
        <taxon>Actinomycetes</taxon>
        <taxon>Streptosporangiales</taxon>
        <taxon>Streptosporangiaceae</taxon>
        <taxon>Streptosporangium</taxon>
    </lineage>
</organism>
<feature type="region of interest" description="Disordered" evidence="1">
    <location>
        <begin position="663"/>
        <end position="743"/>
    </location>
</feature>
<dbReference type="InterPro" id="IPR037293">
    <property type="entry name" value="Gal_Oxidase_central_sf"/>
</dbReference>
<dbReference type="Pfam" id="PF09118">
    <property type="entry name" value="GO-like_E_set"/>
    <property type="match status" value="1"/>
</dbReference>
<dbReference type="SUPFAM" id="SSF81296">
    <property type="entry name" value="E set domains"/>
    <property type="match status" value="1"/>
</dbReference>
<feature type="signal peptide" evidence="2">
    <location>
        <begin position="1"/>
        <end position="26"/>
    </location>
</feature>
<dbReference type="SUPFAM" id="SSF50965">
    <property type="entry name" value="Galactose oxidase, central domain"/>
    <property type="match status" value="2"/>
</dbReference>
<dbReference type="PANTHER" id="PTHR32208:SF21">
    <property type="entry name" value="LOW QUALITY PROTEIN: ALDEHYDE OXIDASE GLOX-LIKE"/>
    <property type="match status" value="1"/>
</dbReference>
<feature type="domain" description="GlxA-like beta barrel" evidence="4">
    <location>
        <begin position="148"/>
        <end position="251"/>
    </location>
</feature>
<dbReference type="PANTHER" id="PTHR32208">
    <property type="entry name" value="SECRETED PROTEIN-RELATED"/>
    <property type="match status" value="1"/>
</dbReference>
<dbReference type="Pfam" id="PF21110">
    <property type="entry name" value="GlxA"/>
    <property type="match status" value="1"/>
</dbReference>